<dbReference type="Gene3D" id="1.10.1040.10">
    <property type="entry name" value="N-(1-d-carboxylethyl)-l-norvaline Dehydrogenase, domain 2"/>
    <property type="match status" value="1"/>
</dbReference>
<name>A0A7S2DZE5_9DINO</name>
<feature type="domain" description="Opine dehydrogenase" evidence="1">
    <location>
        <begin position="210"/>
        <end position="384"/>
    </location>
</feature>
<protein>
    <recommendedName>
        <fullName evidence="1">Opine dehydrogenase domain-containing protein</fullName>
    </recommendedName>
</protein>
<evidence type="ECO:0000259" key="1">
    <source>
        <dbReference type="Pfam" id="PF02317"/>
    </source>
</evidence>
<dbReference type="InterPro" id="IPR013328">
    <property type="entry name" value="6PGD_dom2"/>
</dbReference>
<reference evidence="2" key="1">
    <citation type="submission" date="2021-01" db="EMBL/GenBank/DDBJ databases">
        <authorList>
            <person name="Corre E."/>
            <person name="Pelletier E."/>
            <person name="Niang G."/>
            <person name="Scheremetjew M."/>
            <person name="Finn R."/>
            <person name="Kale V."/>
            <person name="Holt S."/>
            <person name="Cochrane G."/>
            <person name="Meng A."/>
            <person name="Brown T."/>
            <person name="Cohen L."/>
        </authorList>
    </citation>
    <scope>NUCLEOTIDE SEQUENCE</scope>
    <source>
        <strain evidence="2">CCMP2222</strain>
    </source>
</reference>
<dbReference type="InterPro" id="IPR008927">
    <property type="entry name" value="6-PGluconate_DH-like_C_sf"/>
</dbReference>
<dbReference type="EMBL" id="HBGQ01062787">
    <property type="protein sequence ID" value="CAD9468798.1"/>
    <property type="molecule type" value="Transcribed_RNA"/>
</dbReference>
<sequence>MERLKHVVGHLCPEPASSEKNLVVTLIASGNSGHVCAALFEGNTGGRVRTQVLTSQPHIWKSKRPIVRFPDGSFQTGSIDFVSDDPAELIPKSDIVLWTGPVNATKEMFENIRDYLDPRRTVVGTIFAQGLVHMLAHRTFGSGVRFFALRNIPWLCRVVEVGRESEVIGTKASIGVTAINLDEAWVKRELEPLFAVQRDGKKEPVLELLPDFCPIVFNPANQIIHPARYWALFRNWRGQPLTGADEPSEWLYRNMDEVAGQVLTVLDEELQHLKDAYLAATGAEGCKSVVPLRERLMDQYKDQIEDYSTLARMVGTNRAYSMAKTPVIRTQLGVMPNPNHRVVTDDIGWGLCALISVAERLESAGIQTPTTMMRSMVEWHQKMMGKEYLYNGRLTGRDCAELVLLRPGDPLELVARPPATSPRAWLSSVEMVADENRIGNP</sequence>
<accession>A0A7S2DZE5</accession>
<organism evidence="2">
    <name type="scientific">Alexandrium andersonii</name>
    <dbReference type="NCBI Taxonomy" id="327968"/>
    <lineage>
        <taxon>Eukaryota</taxon>
        <taxon>Sar</taxon>
        <taxon>Alveolata</taxon>
        <taxon>Dinophyceae</taxon>
        <taxon>Gonyaulacales</taxon>
        <taxon>Pyrocystaceae</taxon>
        <taxon>Alexandrium</taxon>
    </lineage>
</organism>
<proteinExistence type="predicted"/>
<dbReference type="SUPFAM" id="SSF48179">
    <property type="entry name" value="6-phosphogluconate dehydrogenase C-terminal domain-like"/>
    <property type="match status" value="1"/>
</dbReference>
<dbReference type="Pfam" id="PF02317">
    <property type="entry name" value="Octopine_DH"/>
    <property type="match status" value="1"/>
</dbReference>
<dbReference type="InterPro" id="IPR003421">
    <property type="entry name" value="Opine_DH"/>
</dbReference>
<dbReference type="InterPro" id="IPR051729">
    <property type="entry name" value="Opine/Lysopine_DH"/>
</dbReference>
<evidence type="ECO:0000313" key="2">
    <source>
        <dbReference type="EMBL" id="CAD9468798.1"/>
    </source>
</evidence>
<dbReference type="AlphaFoldDB" id="A0A7S2DZE5"/>
<dbReference type="Gene3D" id="3.40.50.720">
    <property type="entry name" value="NAD(P)-binding Rossmann-like Domain"/>
    <property type="match status" value="1"/>
</dbReference>
<dbReference type="PANTHER" id="PTHR38015">
    <property type="entry name" value="BLR6086 PROTEIN"/>
    <property type="match status" value="1"/>
</dbReference>
<dbReference type="PANTHER" id="PTHR38015:SF1">
    <property type="entry name" value="OPINE DEHYDROGENASE DOMAIN-CONTAINING PROTEIN"/>
    <property type="match status" value="1"/>
</dbReference>
<dbReference type="GO" id="GO:0016491">
    <property type="term" value="F:oxidoreductase activity"/>
    <property type="evidence" value="ECO:0007669"/>
    <property type="project" value="InterPro"/>
</dbReference>
<gene>
    <name evidence="2" type="ORF">AAND1436_LOCUS30345</name>
</gene>